<protein>
    <submittedName>
        <fullName evidence="2">Uncharacterized protein</fullName>
    </submittedName>
</protein>
<gene>
    <name evidence="2" type="ORF">CYNAS_LOCUS12668</name>
</gene>
<comment type="caution">
    <text evidence="2">The sequence shown here is derived from an EMBL/GenBank/DDBJ whole genome shotgun (WGS) entry which is preliminary data.</text>
</comment>
<dbReference type="InterPro" id="IPR037002">
    <property type="entry name" value="Microviridae_protein_F_sf"/>
</dbReference>
<feature type="non-terminal residue" evidence="2">
    <location>
        <position position="947"/>
    </location>
</feature>
<dbReference type="Proteomes" id="UP001176961">
    <property type="component" value="Unassembled WGS sequence"/>
</dbReference>
<dbReference type="EMBL" id="CATQJL010000240">
    <property type="protein sequence ID" value="CAJ0600685.1"/>
    <property type="molecule type" value="Genomic_DNA"/>
</dbReference>
<dbReference type="GO" id="GO:0005198">
    <property type="term" value="F:structural molecule activity"/>
    <property type="evidence" value="ECO:0007669"/>
    <property type="project" value="InterPro"/>
</dbReference>
<reference evidence="2" key="1">
    <citation type="submission" date="2023-07" db="EMBL/GenBank/DDBJ databases">
        <authorList>
            <consortium name="CYATHOMIX"/>
        </authorList>
    </citation>
    <scope>NUCLEOTIDE SEQUENCE</scope>
    <source>
        <strain evidence="2">N/A</strain>
    </source>
</reference>
<dbReference type="InterPro" id="IPR016184">
    <property type="entry name" value="Capsid/spike_ssDNA_virus"/>
</dbReference>
<keyword evidence="3" id="KW-1185">Reference proteome</keyword>
<organism evidence="2 3">
    <name type="scientific">Cylicocyclus nassatus</name>
    <name type="common">Nematode worm</name>
    <dbReference type="NCBI Taxonomy" id="53992"/>
    <lineage>
        <taxon>Eukaryota</taxon>
        <taxon>Metazoa</taxon>
        <taxon>Ecdysozoa</taxon>
        <taxon>Nematoda</taxon>
        <taxon>Chromadorea</taxon>
        <taxon>Rhabditida</taxon>
        <taxon>Rhabditina</taxon>
        <taxon>Rhabditomorpha</taxon>
        <taxon>Strongyloidea</taxon>
        <taxon>Strongylidae</taxon>
        <taxon>Cylicocyclus</taxon>
    </lineage>
</organism>
<evidence type="ECO:0000313" key="2">
    <source>
        <dbReference type="EMBL" id="CAJ0600685.1"/>
    </source>
</evidence>
<sequence>MYDQATGTYSTGSYPERYMSLEGNDLHVAINNQVDQLEYFVPSNLRAASDGSSNLSFSVNDLRLAVTTQAYYEALARSGSRYDEQILQFFGVRSPDARLQNPEYLGGNRIQLNVHEELINVALMLNPDTNVGTVQPYHSANASQSKQPVVVAVPTTVKTAQAAQIANAAAAAFTSDVFRGNPSGDFVQTAISQSATPSGQPSTAVADAVVSNLVRPVASSAASAAENAANFIRSATGESSSAGTGSGLERYMSLEGNDLHVAINNQVDQLEYFVPSNLRAASDGSSNLSFSVNDLRLAVTTQAYYEALARSGSRYDEQILQFFGVRSPDARLQNPEYLGGNRIQLNVHEELINVALMLNPDTNVGTVQPYHSANASQSKQPVVVAVPTTVKTAQAAQIANAAAAAFTSDVFRGNPSGDFVQTAISQSATPSGQPSTAVADAVVSNLVRPVASSAASAAENAANFIRSATGESSSAGTGSGLERYMSLEGNDLHVAINNQVDQLEYFVPSNLRAASDGSSNLSFSVNDLRLAVTTQAYYEALARSGSRYDEQILQFFGVRSPDARLQNPEYLGGNRIQLNVHEELINVALMLNPDTNVGTVQPYHSANASQSKQPVVVAVPTTVKTAQAAQIANAAAAAFTSDVFRGNPSGDFVQTAISQSATPSGQPSTAVADAVVSNLVRPVASSAASAAENAANFIRSATGESSSAGTGSGLERYMSLEGNDLHVAINNQVDQLEYFVPSNLRAASDGSSNLSFSVNDLRLAVTTQAYYEALARSGSRYDEQILQFFGVRSPDARLQNPEYLGGNRIQLNVHEELINVALMLNPDTNVGTVQPYHSANASQSKQPVVVAVPTTVKTTQAAQIANAAAAAFTSDVFRGNPSGDFVQTAISQSATPSGQPSTAVADAVVSNLVRPVASSAASAAENAANFIRSATGESSSAGTGSGL</sequence>
<evidence type="ECO:0000256" key="1">
    <source>
        <dbReference type="ARBA" id="ARBA00009963"/>
    </source>
</evidence>
<evidence type="ECO:0000313" key="3">
    <source>
        <dbReference type="Proteomes" id="UP001176961"/>
    </source>
</evidence>
<proteinExistence type="inferred from homology"/>
<accession>A0AA36GYE8</accession>
<dbReference type="SUPFAM" id="SSF88645">
    <property type="entry name" value="ssDNA viruses"/>
    <property type="match status" value="4"/>
</dbReference>
<name>A0AA36GYE8_CYLNA</name>
<dbReference type="Pfam" id="PF02305">
    <property type="entry name" value="Phage_F"/>
    <property type="match status" value="4"/>
</dbReference>
<comment type="similarity">
    <text evidence="1">Belongs to the microviridae F protein family.</text>
</comment>
<dbReference type="Gene3D" id="2.60.169.10">
    <property type="entry name" value="Microviridae F protein"/>
    <property type="match status" value="4"/>
</dbReference>
<dbReference type="AlphaFoldDB" id="A0AA36GYE8"/>
<dbReference type="InterPro" id="IPR003514">
    <property type="entry name" value="Microviridae_protein_F"/>
</dbReference>